<accession>A0A4Q2IR13</accession>
<feature type="chain" id="PRO_5020477083" evidence="6">
    <location>
        <begin position="21"/>
        <end position="1068"/>
    </location>
</feature>
<dbReference type="NCBIfam" id="TIGR01782">
    <property type="entry name" value="TonB-Xanth-Caul"/>
    <property type="match status" value="1"/>
</dbReference>
<protein>
    <submittedName>
        <fullName evidence="9">TonB-dependent receptor</fullName>
    </submittedName>
</protein>
<dbReference type="RefSeq" id="WP_129343346.1">
    <property type="nucleotide sequence ID" value="NZ_JACIDD010000003.1"/>
</dbReference>
<keyword evidence="9" id="KW-0675">Receptor</keyword>
<keyword evidence="6" id="KW-0732">Signal</keyword>
<evidence type="ECO:0000313" key="10">
    <source>
        <dbReference type="Proteomes" id="UP000292347"/>
    </source>
</evidence>
<proteinExistence type="inferred from homology"/>
<dbReference type="SUPFAM" id="SSF56935">
    <property type="entry name" value="Porins"/>
    <property type="match status" value="1"/>
</dbReference>
<dbReference type="InterPro" id="IPR037066">
    <property type="entry name" value="Plug_dom_sf"/>
</dbReference>
<sequence>MKAKGLASALARSASGVALATCLTVSGAAIAQTQSGAEATNAQPTTAPGTTADPAADAGQLNTPQAAPASESSSADQDAGGGGDIVVTGIRASLERSIAIKRNSTGIVDAISAEDIGKFPDTNLAESLQRITGVSINRTNGEGSLVTVRGFGPSYNLVTLNGRQLATANVQVVGGDQNSDSAQGSSRSFDFSNLASEGVRTLEVYKTGRASIPTGGIGATINVVTRRPLDGKGGLTGSIGAKALYDTSTDNCLDCGSKVTPELSGVVSWADPTNRFGVSLFGSYQKRNFTSISATSNDWNIIPYSTFLSGGFVKADGSTEITGAPSDPDQLVAIPNDSRYHYAEGSRERINGQAVVQFRPVETVTLTADALFAQNTQKEVRSDMSNWFSRPFDEVRFDGNPTVATATYLHETINGAKDVGFEAQNRGQKSRIQDYGLNGKWDIADNFSLNVDGHYSKAWSRPNNPNGNSSTLVGIGANVVTEHSVDYSGKIPVQDMTLNGPLTLDEVGSQMGRTYASSQTQRVKELRADFGWDLGGGSRVDFGGNYRDTRMRQTRVATQQTLGDWGITSPGDIERLAPGALQAFCLVCKFDAFNPGNDPDSQTAYRGDAANIYSILSEYYAGQGNAVGTTSNENNLVREKIWSLYAQVTWKGDIGNSPATLVGGLRYEHTNSKSTSLVAVPAAINWVSDNDFTVVISNENSFLTDGGSYDNFLPSIDFQVELRPDVIGRVSYSKTIARPEYGSLFTSTSVGGPPRPIANGGVATGSTGNARLIPLESDNFDASIEWYYKPDSYVSLGVFDKRVRNFIGNGQFTSELFGLRDPSSGAEGTRSGQARAALQSLGADQSDVNLFALTALIDQTGSVAAATAAFQANYNTTTGSLNDDFVKQINSARDVVANGTDVLYQFQVTQPVNNRDAEIYGLEVAGQHFFGSTGFGIGAAYTLVRGDVGFNIGASPSQDQFALLGLSDTFNATLIYDKNGLSARVAYNWRDKFLSGINRQGSRNPEFTKPFGQLDLNISYDITPNFAVSFEGINLTEQKLRTYARDEAQLWFAQELQRRFLLGGRFRF</sequence>
<dbReference type="PANTHER" id="PTHR40980:SF3">
    <property type="entry name" value="TONB-DEPENDENT RECEPTOR-LIKE BETA-BARREL DOMAIN-CONTAINING PROTEIN"/>
    <property type="match status" value="1"/>
</dbReference>
<keyword evidence="3" id="KW-0998">Cell outer membrane</keyword>
<comment type="caution">
    <text evidence="9">The sequence shown here is derived from an EMBL/GenBank/DDBJ whole genome shotgun (WGS) entry which is preliminary data.</text>
</comment>
<dbReference type="OrthoDB" id="5476657at2"/>
<evidence type="ECO:0000259" key="8">
    <source>
        <dbReference type="Pfam" id="PF07715"/>
    </source>
</evidence>
<keyword evidence="10" id="KW-1185">Reference proteome</keyword>
<dbReference type="AlphaFoldDB" id="A0A4Q2IR13"/>
<dbReference type="PANTHER" id="PTHR40980">
    <property type="entry name" value="PLUG DOMAIN-CONTAINING PROTEIN"/>
    <property type="match status" value="1"/>
</dbReference>
<evidence type="ECO:0000256" key="3">
    <source>
        <dbReference type="ARBA" id="ARBA00023237"/>
    </source>
</evidence>
<feature type="signal peptide" evidence="6">
    <location>
        <begin position="1"/>
        <end position="20"/>
    </location>
</feature>
<feature type="domain" description="TonB-dependent receptor plug" evidence="8">
    <location>
        <begin position="101"/>
        <end position="215"/>
    </location>
</feature>
<comment type="subcellular location">
    <subcellularLocation>
        <location evidence="1 4">Cell outer membrane</location>
    </subcellularLocation>
</comment>
<comment type="similarity">
    <text evidence="4">Belongs to the TonB-dependent receptor family.</text>
</comment>
<dbReference type="Pfam" id="PF07715">
    <property type="entry name" value="Plug"/>
    <property type="match status" value="1"/>
</dbReference>
<dbReference type="EMBL" id="SDPT01000003">
    <property type="protein sequence ID" value="RXZ30662.1"/>
    <property type="molecule type" value="Genomic_DNA"/>
</dbReference>
<keyword evidence="4" id="KW-0798">TonB box</keyword>
<name>A0A4Q2IR13_9SPHN</name>
<dbReference type="Gene3D" id="2.170.130.10">
    <property type="entry name" value="TonB-dependent receptor, plug domain"/>
    <property type="match status" value="1"/>
</dbReference>
<evidence type="ECO:0000313" key="9">
    <source>
        <dbReference type="EMBL" id="RXZ30662.1"/>
    </source>
</evidence>
<feature type="region of interest" description="Disordered" evidence="5">
    <location>
        <begin position="34"/>
        <end position="82"/>
    </location>
</feature>
<evidence type="ECO:0000256" key="5">
    <source>
        <dbReference type="SAM" id="MobiDB-lite"/>
    </source>
</evidence>
<dbReference type="Pfam" id="PF00593">
    <property type="entry name" value="TonB_dep_Rec_b-barrel"/>
    <property type="match status" value="1"/>
</dbReference>
<dbReference type="InterPro" id="IPR000531">
    <property type="entry name" value="Beta-barrel_TonB"/>
</dbReference>
<evidence type="ECO:0000256" key="4">
    <source>
        <dbReference type="RuleBase" id="RU003357"/>
    </source>
</evidence>
<dbReference type="GO" id="GO:0009279">
    <property type="term" value="C:cell outer membrane"/>
    <property type="evidence" value="ECO:0007669"/>
    <property type="project" value="UniProtKB-SubCell"/>
</dbReference>
<dbReference type="Gene3D" id="2.40.170.20">
    <property type="entry name" value="TonB-dependent receptor, beta-barrel domain"/>
    <property type="match status" value="1"/>
</dbReference>
<evidence type="ECO:0000256" key="6">
    <source>
        <dbReference type="SAM" id="SignalP"/>
    </source>
</evidence>
<dbReference type="InterPro" id="IPR012910">
    <property type="entry name" value="Plug_dom"/>
</dbReference>
<evidence type="ECO:0000256" key="1">
    <source>
        <dbReference type="ARBA" id="ARBA00004442"/>
    </source>
</evidence>
<evidence type="ECO:0000256" key="2">
    <source>
        <dbReference type="ARBA" id="ARBA00023136"/>
    </source>
</evidence>
<dbReference type="Proteomes" id="UP000292347">
    <property type="component" value="Unassembled WGS sequence"/>
</dbReference>
<organism evidence="9 10">
    <name type="scientific">Sphingomonas desiccabilis</name>
    <dbReference type="NCBI Taxonomy" id="429134"/>
    <lineage>
        <taxon>Bacteria</taxon>
        <taxon>Pseudomonadati</taxon>
        <taxon>Pseudomonadota</taxon>
        <taxon>Alphaproteobacteria</taxon>
        <taxon>Sphingomonadales</taxon>
        <taxon>Sphingomonadaceae</taxon>
        <taxon>Sphingomonas</taxon>
    </lineage>
</organism>
<evidence type="ECO:0000259" key="7">
    <source>
        <dbReference type="Pfam" id="PF00593"/>
    </source>
</evidence>
<reference evidence="9 10" key="1">
    <citation type="submission" date="2019-01" db="EMBL/GenBank/DDBJ databases">
        <title>Sphingomonas mucosissima sp. nov. and Sphingomonas desiccabilis sp. nov., from biological soil crusts in the Colorado Plateau, USA.</title>
        <authorList>
            <person name="Zhu D."/>
        </authorList>
    </citation>
    <scope>NUCLEOTIDE SEQUENCE [LARGE SCALE GENOMIC DNA]</scope>
    <source>
        <strain evidence="9 10">CP1D</strain>
    </source>
</reference>
<feature type="domain" description="TonB-dependent receptor-like beta-barrel" evidence="7">
    <location>
        <begin position="399"/>
        <end position="1035"/>
    </location>
</feature>
<keyword evidence="2 4" id="KW-0472">Membrane</keyword>
<gene>
    <name evidence="9" type="ORF">EO081_15105</name>
</gene>
<feature type="compositionally biased region" description="Low complexity" evidence="5">
    <location>
        <begin position="39"/>
        <end position="78"/>
    </location>
</feature>
<dbReference type="InterPro" id="IPR010104">
    <property type="entry name" value="TonB_rcpt_bac"/>
</dbReference>
<dbReference type="InterPro" id="IPR036942">
    <property type="entry name" value="Beta-barrel_TonB_sf"/>
</dbReference>